<evidence type="ECO:0000313" key="4">
    <source>
        <dbReference type="EMBL" id="HIR14803.1"/>
    </source>
</evidence>
<dbReference type="Gene3D" id="3.60.110.10">
    <property type="entry name" value="Carbon-nitrogen hydrolase"/>
    <property type="match status" value="1"/>
</dbReference>
<evidence type="ECO:0000313" key="5">
    <source>
        <dbReference type="Proteomes" id="UP000886757"/>
    </source>
</evidence>
<dbReference type="EMBL" id="DVGK01000150">
    <property type="protein sequence ID" value="HIR14803.1"/>
    <property type="molecule type" value="Genomic_DNA"/>
</dbReference>
<protein>
    <submittedName>
        <fullName evidence="4">Carbon-nitrogen hydrolase family protein</fullName>
    </submittedName>
</protein>
<dbReference type="InterPro" id="IPR036526">
    <property type="entry name" value="C-N_Hydrolase_sf"/>
</dbReference>
<evidence type="ECO:0000259" key="3">
    <source>
        <dbReference type="PROSITE" id="PS50263"/>
    </source>
</evidence>
<dbReference type="InterPro" id="IPR003010">
    <property type="entry name" value="C-N_Hydrolase"/>
</dbReference>
<sequence length="280" mass="31342">MNCIKAALLQTSVYDSKEKSLETAEKAVREAAREAPDFICLPEMFCCPYVTEAFPVYAEEAGGRVWEFCSRLARKYGVWLIAGSIPEKDPEGKIYNTSFVFNRRGEQAARCRKAHLFDVSIENGQLFRESDTLSPGNELTVFDTEFGKIGLCICYDLRFPEYIRLMALKGAVAVFVPAAFNPTTGPAHWELLFRSRAVDNQIYVAGIAPARNPQSAYRSWGHTLAVDPWGTLLGELGTDPGILQVTFNLPRLHQIRRELPVLSQRRGDLYSLLPATRISG</sequence>
<dbReference type="InterPro" id="IPR001110">
    <property type="entry name" value="UPF0012_CS"/>
</dbReference>
<accession>A0A9D1DBI8</accession>
<organism evidence="4 5">
    <name type="scientific">Candidatus Choladousia intestinavium</name>
    <dbReference type="NCBI Taxonomy" id="2840727"/>
    <lineage>
        <taxon>Bacteria</taxon>
        <taxon>Bacillati</taxon>
        <taxon>Bacillota</taxon>
        <taxon>Clostridia</taxon>
        <taxon>Lachnospirales</taxon>
        <taxon>Lachnospiraceae</taxon>
        <taxon>Lachnospiraceae incertae sedis</taxon>
        <taxon>Candidatus Choladousia</taxon>
    </lineage>
</organism>
<dbReference type="Proteomes" id="UP000886757">
    <property type="component" value="Unassembled WGS sequence"/>
</dbReference>
<dbReference type="InterPro" id="IPR045254">
    <property type="entry name" value="Nit1/2_C-N_Hydrolase"/>
</dbReference>
<comment type="similarity">
    <text evidence="1">Belongs to the carbon-nitrogen hydrolase superfamily. NIT1/NIT2 family.</text>
</comment>
<dbReference type="GO" id="GO:0006107">
    <property type="term" value="P:oxaloacetate metabolic process"/>
    <property type="evidence" value="ECO:0007669"/>
    <property type="project" value="TreeGrafter"/>
</dbReference>
<dbReference type="PROSITE" id="PS01227">
    <property type="entry name" value="UPF0012"/>
    <property type="match status" value="1"/>
</dbReference>
<gene>
    <name evidence="4" type="ORF">IAB31_12890</name>
</gene>
<dbReference type="PROSITE" id="PS50263">
    <property type="entry name" value="CN_HYDROLASE"/>
    <property type="match status" value="1"/>
</dbReference>
<feature type="domain" description="CN hydrolase" evidence="3">
    <location>
        <begin position="4"/>
        <end position="249"/>
    </location>
</feature>
<dbReference type="Pfam" id="PF00795">
    <property type="entry name" value="CN_hydrolase"/>
    <property type="match status" value="1"/>
</dbReference>
<dbReference type="CDD" id="cd07572">
    <property type="entry name" value="nit"/>
    <property type="match status" value="1"/>
</dbReference>
<evidence type="ECO:0000256" key="1">
    <source>
        <dbReference type="ARBA" id="ARBA00010613"/>
    </source>
</evidence>
<dbReference type="GO" id="GO:0006528">
    <property type="term" value="P:asparagine metabolic process"/>
    <property type="evidence" value="ECO:0007669"/>
    <property type="project" value="TreeGrafter"/>
</dbReference>
<name>A0A9D1DBI8_9FIRM</name>
<evidence type="ECO:0000256" key="2">
    <source>
        <dbReference type="ARBA" id="ARBA00022801"/>
    </source>
</evidence>
<proteinExistence type="inferred from homology"/>
<dbReference type="PANTHER" id="PTHR23088">
    <property type="entry name" value="NITRILASE-RELATED"/>
    <property type="match status" value="1"/>
</dbReference>
<dbReference type="GO" id="GO:0050152">
    <property type="term" value="F:omega-amidase activity"/>
    <property type="evidence" value="ECO:0007669"/>
    <property type="project" value="TreeGrafter"/>
</dbReference>
<dbReference type="PANTHER" id="PTHR23088:SF30">
    <property type="entry name" value="OMEGA-AMIDASE NIT2"/>
    <property type="match status" value="1"/>
</dbReference>
<reference evidence="4" key="2">
    <citation type="journal article" date="2021" name="PeerJ">
        <title>Extensive microbial diversity within the chicken gut microbiome revealed by metagenomics and culture.</title>
        <authorList>
            <person name="Gilroy R."/>
            <person name="Ravi A."/>
            <person name="Getino M."/>
            <person name="Pursley I."/>
            <person name="Horton D.L."/>
            <person name="Alikhan N.F."/>
            <person name="Baker D."/>
            <person name="Gharbi K."/>
            <person name="Hall N."/>
            <person name="Watson M."/>
            <person name="Adriaenssens E.M."/>
            <person name="Foster-Nyarko E."/>
            <person name="Jarju S."/>
            <person name="Secka A."/>
            <person name="Antonio M."/>
            <person name="Oren A."/>
            <person name="Chaudhuri R.R."/>
            <person name="La Ragione R."/>
            <person name="Hildebrand F."/>
            <person name="Pallen M.J."/>
        </authorList>
    </citation>
    <scope>NUCLEOTIDE SEQUENCE</scope>
    <source>
        <strain evidence="4">ChiSjej4B22-8148</strain>
    </source>
</reference>
<reference evidence="4" key="1">
    <citation type="submission" date="2020-10" db="EMBL/GenBank/DDBJ databases">
        <authorList>
            <person name="Gilroy R."/>
        </authorList>
    </citation>
    <scope>NUCLEOTIDE SEQUENCE</scope>
    <source>
        <strain evidence="4">ChiSjej4B22-8148</strain>
    </source>
</reference>
<comment type="caution">
    <text evidence="4">The sequence shown here is derived from an EMBL/GenBank/DDBJ whole genome shotgun (WGS) entry which is preliminary data.</text>
</comment>
<keyword evidence="2 4" id="KW-0378">Hydrolase</keyword>
<dbReference type="GO" id="GO:0006541">
    <property type="term" value="P:glutamine metabolic process"/>
    <property type="evidence" value="ECO:0007669"/>
    <property type="project" value="TreeGrafter"/>
</dbReference>
<dbReference type="SUPFAM" id="SSF56317">
    <property type="entry name" value="Carbon-nitrogen hydrolase"/>
    <property type="match status" value="1"/>
</dbReference>
<dbReference type="AlphaFoldDB" id="A0A9D1DBI8"/>